<proteinExistence type="predicted"/>
<evidence type="ECO:0000256" key="1">
    <source>
        <dbReference type="SAM" id="Phobius"/>
    </source>
</evidence>
<keyword evidence="1" id="KW-0812">Transmembrane</keyword>
<gene>
    <name evidence="2" type="ORF">EC1118_1H21_0573g</name>
</gene>
<keyword evidence="1" id="KW-1133">Transmembrane helix</keyword>
<sequence>MLCFSGTLGCTKYGAFLLILSYRSPMARNDGSSLNESDSCLTTSVTAFFRVMCTEWLSMSAYNKEVKFFELISCLKREPQFSAKDTVKERVLKITLASCCSSLFSIRDITSCPLSSGSSFTKSQTSKMYCQLSLLNLGSVAFNSAFLILIADDDIFVNGFLR</sequence>
<dbReference type="AlphaFoldDB" id="C8ZA63"/>
<evidence type="ECO:0000313" key="2">
    <source>
        <dbReference type="EMBL" id="CAY80279.1"/>
    </source>
</evidence>
<dbReference type="HOGENOM" id="CLU_1636351_0_0_1"/>
<protein>
    <submittedName>
        <fullName evidence="2">EC1118_1H21_0573p</fullName>
    </submittedName>
</protein>
<dbReference type="EMBL" id="FN393072">
    <property type="protein sequence ID" value="CAY80279.1"/>
    <property type="molecule type" value="Genomic_DNA"/>
</dbReference>
<name>C8ZA63_YEAS8</name>
<organism evidence="2">
    <name type="scientific">Saccharomyces cerevisiae (strain Lalvin EC1118 / Prise de mousse)</name>
    <name type="common">Baker's yeast</name>
    <dbReference type="NCBI Taxonomy" id="643680"/>
    <lineage>
        <taxon>Eukaryota</taxon>
        <taxon>Fungi</taxon>
        <taxon>Dikarya</taxon>
        <taxon>Ascomycota</taxon>
        <taxon>Saccharomycotina</taxon>
        <taxon>Saccharomycetes</taxon>
        <taxon>Saccharomycetales</taxon>
        <taxon>Saccharomycetaceae</taxon>
        <taxon>Saccharomyces</taxon>
    </lineage>
</organism>
<accession>C8ZA63</accession>
<reference evidence="2" key="1">
    <citation type="journal article" date="2009" name="Proc. Natl. Acad. Sci. U.S.A.">
        <title>Eukaryote-to-eukaryote gene transfer events revealed by the genome sequence of the wine yeast Saccharomyces cerevisiae EC1118.</title>
        <authorList>
            <person name="Novo M."/>
            <person name="Bigey F."/>
            <person name="Beyne E."/>
            <person name="Galeote V."/>
            <person name="Gavory F."/>
            <person name="Mallet S."/>
            <person name="Cambot B."/>
            <person name="Legras J.L."/>
            <person name="Wincker P."/>
            <person name="Casaregola S."/>
            <person name="Dequin S."/>
        </authorList>
    </citation>
    <scope>NUCLEOTIDE SEQUENCE [LARGE SCALE GENOMIC DNA]</scope>
    <source>
        <strain evidence="2">Lalvin EC1118</strain>
        <strain>Lalvin EC1118 / Prise de mousse</strain>
    </source>
</reference>
<keyword evidence="1" id="KW-0472">Membrane</keyword>
<feature type="transmembrane region" description="Helical" evidence="1">
    <location>
        <begin position="132"/>
        <end position="151"/>
    </location>
</feature>